<gene>
    <name evidence="2" type="ORF">SKAU_G00155270</name>
</gene>
<dbReference type="InterPro" id="IPR036410">
    <property type="entry name" value="HSP_DnaJ_Cys-rich_dom_sf"/>
</dbReference>
<dbReference type="AlphaFoldDB" id="A0A9Q1FHF2"/>
<dbReference type="SUPFAM" id="SSF57938">
    <property type="entry name" value="DnaJ/Hsp40 cysteine-rich domain"/>
    <property type="match status" value="1"/>
</dbReference>
<comment type="caution">
    <text evidence="2">The sequence shown here is derived from an EMBL/GenBank/DDBJ whole genome shotgun (WGS) entry which is preliminary data.</text>
</comment>
<dbReference type="CDD" id="cd10719">
    <property type="entry name" value="DnaJ_zf"/>
    <property type="match status" value="1"/>
</dbReference>
<name>A0A9Q1FHF2_SYNKA</name>
<dbReference type="GO" id="GO:0031072">
    <property type="term" value="F:heat shock protein binding"/>
    <property type="evidence" value="ECO:0007669"/>
    <property type="project" value="InterPro"/>
</dbReference>
<dbReference type="InterPro" id="IPR052789">
    <property type="entry name" value="SSUH2_homolog"/>
</dbReference>
<sequence>MEKKTSVIWRTLIPTYQRRDQQQPPPGWLDNVTGYDQNHGDDDGTNKLYPPPPAYVPIPEHDRNSAVPNVSVPVVSEDLARQALMQFVGKKWTHSSKPARGMIFKDMKPFTVYRYRLETYTESRSSAWDCEPYTNQFVDGPHYGMSPPPWDVPVEVPPMYTDVSLKVRVPHSSFVKECHQCDGKGKVRCRNCHGKGKRRCMSCSGNGRKKKKRCSSCSGSGRKRCSSCSGKGLKTCKSCLGHQNLLHFIQLSVTWKNHVFEFIPDRYPEFPIKKFEKVSGDAFFVEESIL</sequence>
<feature type="non-terminal residue" evidence="2">
    <location>
        <position position="1"/>
    </location>
</feature>
<dbReference type="PANTHER" id="PTHR48465:SF1">
    <property type="entry name" value="PROTEIN SSUH2 HOMOLOG"/>
    <property type="match status" value="1"/>
</dbReference>
<dbReference type="PANTHER" id="PTHR48465">
    <property type="entry name" value="PROTEIN SSUH2 HOMOLOG"/>
    <property type="match status" value="1"/>
</dbReference>
<feature type="region of interest" description="Disordered" evidence="1">
    <location>
        <begin position="15"/>
        <end position="46"/>
    </location>
</feature>
<accession>A0A9Q1FHF2</accession>
<dbReference type="EMBL" id="JAINUF010000005">
    <property type="protein sequence ID" value="KAJ8359002.1"/>
    <property type="molecule type" value="Genomic_DNA"/>
</dbReference>
<keyword evidence="3" id="KW-1185">Reference proteome</keyword>
<organism evidence="2 3">
    <name type="scientific">Synaphobranchus kaupii</name>
    <name type="common">Kaup's arrowtooth eel</name>
    <dbReference type="NCBI Taxonomy" id="118154"/>
    <lineage>
        <taxon>Eukaryota</taxon>
        <taxon>Metazoa</taxon>
        <taxon>Chordata</taxon>
        <taxon>Craniata</taxon>
        <taxon>Vertebrata</taxon>
        <taxon>Euteleostomi</taxon>
        <taxon>Actinopterygii</taxon>
        <taxon>Neopterygii</taxon>
        <taxon>Teleostei</taxon>
        <taxon>Anguilliformes</taxon>
        <taxon>Synaphobranchidae</taxon>
        <taxon>Synaphobranchus</taxon>
    </lineage>
</organism>
<protein>
    <recommendedName>
        <fullName evidence="4">Protein SSUH2 homolog</fullName>
    </recommendedName>
</protein>
<evidence type="ECO:0000313" key="2">
    <source>
        <dbReference type="EMBL" id="KAJ8359002.1"/>
    </source>
</evidence>
<dbReference type="GO" id="GO:0051082">
    <property type="term" value="F:unfolded protein binding"/>
    <property type="evidence" value="ECO:0007669"/>
    <property type="project" value="InterPro"/>
</dbReference>
<evidence type="ECO:0008006" key="4">
    <source>
        <dbReference type="Google" id="ProtNLM"/>
    </source>
</evidence>
<dbReference type="Proteomes" id="UP001152622">
    <property type="component" value="Chromosome 5"/>
</dbReference>
<dbReference type="InterPro" id="IPR001305">
    <property type="entry name" value="HSP_DnaJ_Cys-rich_dom"/>
</dbReference>
<reference evidence="2" key="1">
    <citation type="journal article" date="2023" name="Science">
        <title>Genome structures resolve the early diversification of teleost fishes.</title>
        <authorList>
            <person name="Parey E."/>
            <person name="Louis A."/>
            <person name="Montfort J."/>
            <person name="Bouchez O."/>
            <person name="Roques C."/>
            <person name="Iampietro C."/>
            <person name="Lluch J."/>
            <person name="Castinel A."/>
            <person name="Donnadieu C."/>
            <person name="Desvignes T."/>
            <person name="Floi Bucao C."/>
            <person name="Jouanno E."/>
            <person name="Wen M."/>
            <person name="Mejri S."/>
            <person name="Dirks R."/>
            <person name="Jansen H."/>
            <person name="Henkel C."/>
            <person name="Chen W.J."/>
            <person name="Zahm M."/>
            <person name="Cabau C."/>
            <person name="Klopp C."/>
            <person name="Thompson A.W."/>
            <person name="Robinson-Rechavi M."/>
            <person name="Braasch I."/>
            <person name="Lecointre G."/>
            <person name="Bobe J."/>
            <person name="Postlethwait J.H."/>
            <person name="Berthelot C."/>
            <person name="Roest Crollius H."/>
            <person name="Guiguen Y."/>
        </authorList>
    </citation>
    <scope>NUCLEOTIDE SEQUENCE</scope>
    <source>
        <strain evidence="2">WJC10195</strain>
    </source>
</reference>
<proteinExistence type="predicted"/>
<evidence type="ECO:0000256" key="1">
    <source>
        <dbReference type="SAM" id="MobiDB-lite"/>
    </source>
</evidence>
<evidence type="ECO:0000313" key="3">
    <source>
        <dbReference type="Proteomes" id="UP001152622"/>
    </source>
</evidence>
<dbReference type="OrthoDB" id="3355217at2759"/>